<feature type="non-terminal residue" evidence="1">
    <location>
        <position position="39"/>
    </location>
</feature>
<protein>
    <submittedName>
        <fullName evidence="1">Uncharacterized protein</fullName>
    </submittedName>
</protein>
<organism evidence="1">
    <name type="scientific">marine metagenome</name>
    <dbReference type="NCBI Taxonomy" id="408172"/>
    <lineage>
        <taxon>unclassified sequences</taxon>
        <taxon>metagenomes</taxon>
        <taxon>ecological metagenomes</taxon>
    </lineage>
</organism>
<dbReference type="EMBL" id="UINC01214821">
    <property type="protein sequence ID" value="SVE40224.1"/>
    <property type="molecule type" value="Genomic_DNA"/>
</dbReference>
<accession>A0A383D7C1</accession>
<evidence type="ECO:0000313" key="1">
    <source>
        <dbReference type="EMBL" id="SVE40224.1"/>
    </source>
</evidence>
<proteinExistence type="predicted"/>
<reference evidence="1" key="1">
    <citation type="submission" date="2018-05" db="EMBL/GenBank/DDBJ databases">
        <authorList>
            <person name="Lanie J.A."/>
            <person name="Ng W.-L."/>
            <person name="Kazmierczak K.M."/>
            <person name="Andrzejewski T.M."/>
            <person name="Davidsen T.M."/>
            <person name="Wayne K.J."/>
            <person name="Tettelin H."/>
            <person name="Glass J.I."/>
            <person name="Rusch D."/>
            <person name="Podicherti R."/>
            <person name="Tsui H.-C.T."/>
            <person name="Winkler M.E."/>
        </authorList>
    </citation>
    <scope>NUCLEOTIDE SEQUENCE</scope>
</reference>
<sequence>MFKFITFITILTGMLLSPLPFQTAGAAETDVFAKVLDKV</sequence>
<name>A0A383D7C1_9ZZZZ</name>
<gene>
    <name evidence="1" type="ORF">METZ01_LOCUS493078</name>
</gene>
<dbReference type="AlphaFoldDB" id="A0A383D7C1"/>